<accession>A0A0F9MLQ5</accession>
<dbReference type="PANTHER" id="PTHR33908">
    <property type="entry name" value="MANNOSYLTRANSFERASE YKCB-RELATED"/>
    <property type="match status" value="1"/>
</dbReference>
<dbReference type="GO" id="GO:0000030">
    <property type="term" value="F:mannosyltransferase activity"/>
    <property type="evidence" value="ECO:0007669"/>
    <property type="project" value="InterPro"/>
</dbReference>
<feature type="compositionally biased region" description="Polar residues" evidence="8">
    <location>
        <begin position="482"/>
        <end position="492"/>
    </location>
</feature>
<feature type="domain" description="ArnT-like N-terminal" evidence="10">
    <location>
        <begin position="30"/>
        <end position="236"/>
    </location>
</feature>
<protein>
    <recommendedName>
        <fullName evidence="10">ArnT-like N-terminal domain-containing protein</fullName>
    </recommendedName>
</protein>
<feature type="transmembrane region" description="Helical" evidence="9">
    <location>
        <begin position="331"/>
        <end position="350"/>
    </location>
</feature>
<feature type="transmembrane region" description="Helical" evidence="9">
    <location>
        <begin position="7"/>
        <end position="29"/>
    </location>
</feature>
<dbReference type="GO" id="GO:0016763">
    <property type="term" value="F:pentosyltransferase activity"/>
    <property type="evidence" value="ECO:0007669"/>
    <property type="project" value="TreeGrafter"/>
</dbReference>
<feature type="transmembrane region" description="Helical" evidence="9">
    <location>
        <begin position="87"/>
        <end position="104"/>
    </location>
</feature>
<keyword evidence="4" id="KW-0808">Transferase</keyword>
<proteinExistence type="predicted"/>
<evidence type="ECO:0000256" key="7">
    <source>
        <dbReference type="ARBA" id="ARBA00023136"/>
    </source>
</evidence>
<dbReference type="GO" id="GO:0005886">
    <property type="term" value="C:plasma membrane"/>
    <property type="evidence" value="ECO:0007669"/>
    <property type="project" value="UniProtKB-SubCell"/>
</dbReference>
<dbReference type="InterPro" id="IPR050297">
    <property type="entry name" value="LipidA_mod_glycosyltrf_83"/>
</dbReference>
<organism evidence="11">
    <name type="scientific">marine sediment metagenome</name>
    <dbReference type="NCBI Taxonomy" id="412755"/>
    <lineage>
        <taxon>unclassified sequences</taxon>
        <taxon>metagenomes</taxon>
        <taxon>ecological metagenomes</taxon>
    </lineage>
</organism>
<evidence type="ECO:0000259" key="10">
    <source>
        <dbReference type="Pfam" id="PF02366"/>
    </source>
</evidence>
<comment type="subcellular location">
    <subcellularLocation>
        <location evidence="1">Cell membrane</location>
        <topology evidence="1">Multi-pass membrane protein</topology>
    </subcellularLocation>
</comment>
<dbReference type="GO" id="GO:0008610">
    <property type="term" value="P:lipid biosynthetic process"/>
    <property type="evidence" value="ECO:0007669"/>
    <property type="project" value="UniProtKB-ARBA"/>
</dbReference>
<evidence type="ECO:0000256" key="3">
    <source>
        <dbReference type="ARBA" id="ARBA00022676"/>
    </source>
</evidence>
<dbReference type="GO" id="GO:0006493">
    <property type="term" value="P:protein O-linked glycosylation"/>
    <property type="evidence" value="ECO:0007669"/>
    <property type="project" value="InterPro"/>
</dbReference>
<sequence length="498" mass="55714">MLKRFEPWFWVLAAVLFSRFIGMTLFPFVDTTEPRYAEIARLMAETGDWITPWFEPGVPFWGKPPLSFWAQAASIKIFGLSEFSLRLPAWFATIGIVWLTWCLANHARGAAVARWSTLVLSTMVLTYISAGAVMTDTFLVFGTTLSLVSMWFVLSGRSDYWRWWFFVGLAIGLLSKGPLAVVLTVTPLVLWAAIFRQQLQPLKKLPWLLGSLLTLAIAVPWYVLAELKTPGFLNYFIIGEHFSRFLYPEWAGDLYGSAHDRPKGMIWIFWLWASFPWGIIGLVGFGLAAARGKTKDIFTGAVQDASTLYLLFCAITPMLFFTLAGNTLWTYILPSLPFSAILIAGWVSQLNLRPWSRIRSGAVLLAPVLITLFVFIGVSGVKPLKTEKQLIGRYESIQQAGDGPIFYIGKMPFSARFYSLGDAVEITSTEFDSLLDADGYARVFAAIPNDAVDKVLGPRATDAQKLGENKRYQLFSIDLPPTDSQNDPVDSELNSKND</sequence>
<evidence type="ECO:0000256" key="6">
    <source>
        <dbReference type="ARBA" id="ARBA00022989"/>
    </source>
</evidence>
<dbReference type="Pfam" id="PF02366">
    <property type="entry name" value="PMT"/>
    <property type="match status" value="1"/>
</dbReference>
<feature type="transmembrane region" description="Helical" evidence="9">
    <location>
        <begin position="308"/>
        <end position="325"/>
    </location>
</feature>
<feature type="transmembrane region" description="Helical" evidence="9">
    <location>
        <begin position="124"/>
        <end position="151"/>
    </location>
</feature>
<name>A0A0F9MLQ5_9ZZZZ</name>
<feature type="transmembrane region" description="Helical" evidence="9">
    <location>
        <begin position="205"/>
        <end position="224"/>
    </location>
</feature>
<keyword evidence="2" id="KW-1003">Cell membrane</keyword>
<evidence type="ECO:0000256" key="2">
    <source>
        <dbReference type="ARBA" id="ARBA00022475"/>
    </source>
</evidence>
<feature type="transmembrane region" description="Helical" evidence="9">
    <location>
        <begin position="264"/>
        <end position="287"/>
    </location>
</feature>
<keyword evidence="3" id="KW-0328">Glycosyltransferase</keyword>
<keyword evidence="6 9" id="KW-1133">Transmembrane helix</keyword>
<keyword evidence="5 9" id="KW-0812">Transmembrane</keyword>
<feature type="region of interest" description="Disordered" evidence="8">
    <location>
        <begin position="477"/>
        <end position="498"/>
    </location>
</feature>
<reference evidence="11" key="1">
    <citation type="journal article" date="2015" name="Nature">
        <title>Complex archaea that bridge the gap between prokaryotes and eukaryotes.</title>
        <authorList>
            <person name="Spang A."/>
            <person name="Saw J.H."/>
            <person name="Jorgensen S.L."/>
            <person name="Zaremba-Niedzwiedzka K."/>
            <person name="Martijn J."/>
            <person name="Lind A.E."/>
            <person name="van Eijk R."/>
            <person name="Schleper C."/>
            <person name="Guy L."/>
            <person name="Ettema T.J."/>
        </authorList>
    </citation>
    <scope>NUCLEOTIDE SEQUENCE</scope>
</reference>
<comment type="caution">
    <text evidence="11">The sequence shown here is derived from an EMBL/GenBank/DDBJ whole genome shotgun (WGS) entry which is preliminary data.</text>
</comment>
<dbReference type="GO" id="GO:0010041">
    <property type="term" value="P:response to iron(III) ion"/>
    <property type="evidence" value="ECO:0007669"/>
    <property type="project" value="TreeGrafter"/>
</dbReference>
<dbReference type="InterPro" id="IPR003342">
    <property type="entry name" value="ArnT-like_N"/>
</dbReference>
<dbReference type="EMBL" id="LAZR01004485">
    <property type="protein sequence ID" value="KKN08180.1"/>
    <property type="molecule type" value="Genomic_DNA"/>
</dbReference>
<feature type="transmembrane region" description="Helical" evidence="9">
    <location>
        <begin position="362"/>
        <end position="381"/>
    </location>
</feature>
<evidence type="ECO:0000256" key="5">
    <source>
        <dbReference type="ARBA" id="ARBA00022692"/>
    </source>
</evidence>
<gene>
    <name evidence="11" type="ORF">LCGC14_1059250</name>
</gene>
<dbReference type="AlphaFoldDB" id="A0A0F9MLQ5"/>
<keyword evidence="7 9" id="KW-0472">Membrane</keyword>
<dbReference type="PANTHER" id="PTHR33908:SF3">
    <property type="entry name" value="UNDECAPRENYL PHOSPHATE-ALPHA-4-AMINO-4-DEOXY-L-ARABINOSE ARABINOSYL TRANSFERASE"/>
    <property type="match status" value="1"/>
</dbReference>
<evidence type="ECO:0000256" key="4">
    <source>
        <dbReference type="ARBA" id="ARBA00022679"/>
    </source>
</evidence>
<evidence type="ECO:0000256" key="1">
    <source>
        <dbReference type="ARBA" id="ARBA00004651"/>
    </source>
</evidence>
<evidence type="ECO:0000313" key="11">
    <source>
        <dbReference type="EMBL" id="KKN08180.1"/>
    </source>
</evidence>
<evidence type="ECO:0000256" key="9">
    <source>
        <dbReference type="SAM" id="Phobius"/>
    </source>
</evidence>
<feature type="transmembrane region" description="Helical" evidence="9">
    <location>
        <begin position="163"/>
        <end position="193"/>
    </location>
</feature>
<evidence type="ECO:0000256" key="8">
    <source>
        <dbReference type="SAM" id="MobiDB-lite"/>
    </source>
</evidence>